<keyword evidence="2" id="KW-1185">Reference proteome</keyword>
<evidence type="ECO:0000313" key="2">
    <source>
        <dbReference type="Proteomes" id="UP000821845"/>
    </source>
</evidence>
<reference evidence="1" key="1">
    <citation type="submission" date="2020-05" db="EMBL/GenBank/DDBJ databases">
        <title>Large-scale comparative analyses of tick genomes elucidate their genetic diversity and vector capacities.</title>
        <authorList>
            <person name="Jia N."/>
            <person name="Wang J."/>
            <person name="Shi W."/>
            <person name="Du L."/>
            <person name="Sun Y."/>
            <person name="Zhan W."/>
            <person name="Jiang J."/>
            <person name="Wang Q."/>
            <person name="Zhang B."/>
            <person name="Ji P."/>
            <person name="Sakyi L.B."/>
            <person name="Cui X."/>
            <person name="Yuan T."/>
            <person name="Jiang B."/>
            <person name="Yang W."/>
            <person name="Lam T.T.-Y."/>
            <person name="Chang Q."/>
            <person name="Ding S."/>
            <person name="Wang X."/>
            <person name="Zhu J."/>
            <person name="Ruan X."/>
            <person name="Zhao L."/>
            <person name="Wei J."/>
            <person name="Que T."/>
            <person name="Du C."/>
            <person name="Cheng J."/>
            <person name="Dai P."/>
            <person name="Han X."/>
            <person name="Huang E."/>
            <person name="Gao Y."/>
            <person name="Liu J."/>
            <person name="Shao H."/>
            <person name="Ye R."/>
            <person name="Li L."/>
            <person name="Wei W."/>
            <person name="Wang X."/>
            <person name="Wang C."/>
            <person name="Yang T."/>
            <person name="Huo Q."/>
            <person name="Li W."/>
            <person name="Guo W."/>
            <person name="Chen H."/>
            <person name="Zhou L."/>
            <person name="Ni X."/>
            <person name="Tian J."/>
            <person name="Zhou Y."/>
            <person name="Sheng Y."/>
            <person name="Liu T."/>
            <person name="Pan Y."/>
            <person name="Xia L."/>
            <person name="Li J."/>
            <person name="Zhao F."/>
            <person name="Cao W."/>
        </authorList>
    </citation>
    <scope>NUCLEOTIDE SEQUENCE</scope>
    <source>
        <strain evidence="1">Hyas-2018</strain>
    </source>
</reference>
<dbReference type="EMBL" id="CM023490">
    <property type="protein sequence ID" value="KAH6942771.1"/>
    <property type="molecule type" value="Genomic_DNA"/>
</dbReference>
<organism evidence="1 2">
    <name type="scientific">Hyalomma asiaticum</name>
    <name type="common">Tick</name>
    <dbReference type="NCBI Taxonomy" id="266040"/>
    <lineage>
        <taxon>Eukaryota</taxon>
        <taxon>Metazoa</taxon>
        <taxon>Ecdysozoa</taxon>
        <taxon>Arthropoda</taxon>
        <taxon>Chelicerata</taxon>
        <taxon>Arachnida</taxon>
        <taxon>Acari</taxon>
        <taxon>Parasitiformes</taxon>
        <taxon>Ixodida</taxon>
        <taxon>Ixodoidea</taxon>
        <taxon>Ixodidae</taxon>
        <taxon>Hyalomminae</taxon>
        <taxon>Hyalomma</taxon>
    </lineage>
</organism>
<accession>A0ACB7T9H9</accession>
<dbReference type="Proteomes" id="UP000821845">
    <property type="component" value="Chromosome 10"/>
</dbReference>
<name>A0ACB7T9H9_HYAAI</name>
<comment type="caution">
    <text evidence="1">The sequence shown here is derived from an EMBL/GenBank/DDBJ whole genome shotgun (WGS) entry which is preliminary data.</text>
</comment>
<evidence type="ECO:0000313" key="1">
    <source>
        <dbReference type="EMBL" id="KAH6942771.1"/>
    </source>
</evidence>
<protein>
    <submittedName>
        <fullName evidence="1">Uncharacterized protein</fullName>
    </submittedName>
</protein>
<proteinExistence type="predicted"/>
<gene>
    <name evidence="1" type="ORF">HPB50_010090</name>
</gene>
<sequence>MASEEIDDSLLKFSLDLYKQVLSRKPDMDNVVCSPLAIAAAISALLVWARNETAEELFGVLHVEASVDRLRDHFSKLTAQLATYGPGASLRVVSFMYRDGQIPVKSGCDLPMRSFFATTVEVADFKIDPEGAREEANGSVELETALKVRDLIPAGVVDAHTAFVLLSAVYVQGFWQSPFQWRNTRAQAFYVDYENSIVVNMMYQDRSYRLGHSPDLRASALEIPCKGRGVSMVIVLPDAPDGLDLLQERLTPSSLRALLCSLDLVIDVQLTLPKFTLDSSIMLKDSLSALGAKKVFTPGDADLSGMFETDRPPVTDVVHRTFVQVDEGGMDAARWCAMTTLWCPATLPLHVTRFVVDHPFMFIIKGNEPDVIFCLGSVRRP</sequence>